<feature type="region of interest" description="Disordered" evidence="1">
    <location>
        <begin position="76"/>
        <end position="99"/>
    </location>
</feature>
<dbReference type="Proteomes" id="UP001295469">
    <property type="component" value="Chromosome C03"/>
</dbReference>
<dbReference type="AlphaFoldDB" id="A0A816I517"/>
<accession>A0A816I517</accession>
<protein>
    <submittedName>
        <fullName evidence="2">(rape) hypothetical protein</fullName>
    </submittedName>
</protein>
<gene>
    <name evidence="2" type="ORF">DARMORV10_C03P09990.1</name>
</gene>
<organism evidence="2">
    <name type="scientific">Brassica napus</name>
    <name type="common">Rape</name>
    <dbReference type="NCBI Taxonomy" id="3708"/>
    <lineage>
        <taxon>Eukaryota</taxon>
        <taxon>Viridiplantae</taxon>
        <taxon>Streptophyta</taxon>
        <taxon>Embryophyta</taxon>
        <taxon>Tracheophyta</taxon>
        <taxon>Spermatophyta</taxon>
        <taxon>Magnoliopsida</taxon>
        <taxon>eudicotyledons</taxon>
        <taxon>Gunneridae</taxon>
        <taxon>Pentapetalae</taxon>
        <taxon>rosids</taxon>
        <taxon>malvids</taxon>
        <taxon>Brassicales</taxon>
        <taxon>Brassicaceae</taxon>
        <taxon>Brassiceae</taxon>
        <taxon>Brassica</taxon>
    </lineage>
</organism>
<name>A0A816I517_BRANA</name>
<dbReference type="EMBL" id="HG994367">
    <property type="protein sequence ID" value="CAF1697744.1"/>
    <property type="molecule type" value="Genomic_DNA"/>
</dbReference>
<feature type="compositionally biased region" description="Polar residues" evidence="1">
    <location>
        <begin position="46"/>
        <end position="56"/>
    </location>
</feature>
<proteinExistence type="predicted"/>
<reference evidence="2" key="1">
    <citation type="submission" date="2021-01" db="EMBL/GenBank/DDBJ databases">
        <authorList>
            <consortium name="Genoscope - CEA"/>
            <person name="William W."/>
        </authorList>
    </citation>
    <scope>NUCLEOTIDE SEQUENCE</scope>
</reference>
<sequence>MFNTIQFIELHISSHKPKNRAHSLMKRYKSIKSINMKAETRENENTDAQKNQQTRENSVHKKRKISGFFLPLLKQSTQSDEKHKTQKCLSLPRNKHIFT</sequence>
<feature type="region of interest" description="Disordered" evidence="1">
    <location>
        <begin position="35"/>
        <end position="61"/>
    </location>
</feature>
<evidence type="ECO:0000256" key="1">
    <source>
        <dbReference type="SAM" id="MobiDB-lite"/>
    </source>
</evidence>
<evidence type="ECO:0000313" key="2">
    <source>
        <dbReference type="EMBL" id="CAF1697744.1"/>
    </source>
</evidence>